<dbReference type="CDD" id="cd06223">
    <property type="entry name" value="PRTases_typeI"/>
    <property type="match status" value="1"/>
</dbReference>
<keyword evidence="4 6" id="KW-0808">Transferase</keyword>
<comment type="caution">
    <text evidence="6">The sequence shown here is derived from an EMBL/GenBank/DDBJ whole genome shotgun (WGS) entry which is preliminary data.</text>
</comment>
<dbReference type="InterPro" id="IPR050137">
    <property type="entry name" value="PyrR_bifunctional"/>
</dbReference>
<dbReference type="NCBIfam" id="NF003549">
    <property type="entry name" value="PRK05205.1-5"/>
    <property type="match status" value="1"/>
</dbReference>
<gene>
    <name evidence="4 6" type="primary">pyrR</name>
    <name evidence="6" type="ORF">EBT44_01105</name>
</gene>
<evidence type="ECO:0000256" key="3">
    <source>
        <dbReference type="ARBA" id="ARBA00023163"/>
    </source>
</evidence>
<keyword evidence="4 6" id="KW-0328">Glycosyltransferase</keyword>
<feature type="short sequence motif" description="PRPP-binding" evidence="4">
    <location>
        <begin position="130"/>
        <end position="142"/>
    </location>
</feature>
<dbReference type="Pfam" id="PF00156">
    <property type="entry name" value="Pribosyltran"/>
    <property type="match status" value="1"/>
</dbReference>
<dbReference type="SUPFAM" id="SSF53271">
    <property type="entry name" value="PRTase-like"/>
    <property type="match status" value="1"/>
</dbReference>
<comment type="catalytic activity">
    <reaction evidence="4">
        <text>UMP + diphosphate = 5-phospho-alpha-D-ribose 1-diphosphate + uracil</text>
        <dbReference type="Rhea" id="RHEA:13017"/>
        <dbReference type="ChEBI" id="CHEBI:17568"/>
        <dbReference type="ChEBI" id="CHEBI:33019"/>
        <dbReference type="ChEBI" id="CHEBI:57865"/>
        <dbReference type="ChEBI" id="CHEBI:58017"/>
        <dbReference type="EC" id="2.4.2.9"/>
    </reaction>
</comment>
<comment type="function">
    <text evidence="4">Regulates the transcription of the pyrimidine nucleotide (pyr) operon in response to exogenous pyrimidines.</text>
</comment>
<sequence length="211" mass="23030">MRGSFNYPLNFRYAPTQSFKTRPERRGRNGGNVAEKAVLSSADIARALTRISHEIIEKNRGSEGLLLLGIPTRGSYLAERIGSEIARIVSEPIPVGTLDITLHRDDLRSKPPRALTPTKIPSGGIDGKRIILIDDVLYSGRTIRAALDALGELGRPALVQLAVLIDRGHRELPIRADYVGKNLPTSQEENVKVSISEVDGEDQVIIAGAHE</sequence>
<dbReference type="PANTHER" id="PTHR11608">
    <property type="entry name" value="BIFUNCTIONAL PROTEIN PYRR"/>
    <property type="match status" value="1"/>
</dbReference>
<name>A0A965GD73_9PROT</name>
<evidence type="ECO:0000313" key="6">
    <source>
        <dbReference type="EMBL" id="NBR93455.1"/>
    </source>
</evidence>
<dbReference type="InterPro" id="IPR000836">
    <property type="entry name" value="PRTase_dom"/>
</dbReference>
<dbReference type="InterPro" id="IPR023050">
    <property type="entry name" value="PyrR"/>
</dbReference>
<comment type="similarity">
    <text evidence="1 4">Belongs to the purine/pyrimidine phosphoribosyltransferase family. PyrR subfamily.</text>
</comment>
<protein>
    <recommendedName>
        <fullName evidence="4">Bifunctional protein PyrR</fullName>
    </recommendedName>
    <domain>
        <recommendedName>
            <fullName evidence="4">Pyrimidine operon regulatory protein</fullName>
        </recommendedName>
    </domain>
    <domain>
        <recommendedName>
            <fullName evidence="4">Uracil phosphoribosyltransferase</fullName>
            <shortName evidence="4">UPRTase</shortName>
            <ecNumber evidence="4">2.4.2.9</ecNumber>
        </recommendedName>
    </domain>
</protein>
<reference evidence="6" key="1">
    <citation type="submission" date="2018-10" db="EMBL/GenBank/DDBJ databases">
        <title>Iterative Subtractive Binning of Freshwater Chronoseries Metagenomes Recovers Nearly Complete Genomes from over Four Hundred Novel Species.</title>
        <authorList>
            <person name="Rodriguez-R L.M."/>
            <person name="Tsementzi D."/>
            <person name="Luo C."/>
            <person name="Konstantinidis K.T."/>
        </authorList>
    </citation>
    <scope>NUCLEOTIDE SEQUENCE</scope>
    <source>
        <strain evidence="6">WB5_2A_028</strain>
    </source>
</reference>
<dbReference type="FunFam" id="3.40.50.2020:FF:000020">
    <property type="entry name" value="Bifunctional protein PyrR"/>
    <property type="match status" value="1"/>
</dbReference>
<dbReference type="PANTHER" id="PTHR11608:SF0">
    <property type="entry name" value="BIFUNCTIONAL PROTEIN PYRR"/>
    <property type="match status" value="1"/>
</dbReference>
<accession>A0A965GD73</accession>
<evidence type="ECO:0000313" key="7">
    <source>
        <dbReference type="Proteomes" id="UP000740727"/>
    </source>
</evidence>
<evidence type="ECO:0000256" key="2">
    <source>
        <dbReference type="ARBA" id="ARBA00023015"/>
    </source>
</evidence>
<evidence type="ECO:0000256" key="1">
    <source>
        <dbReference type="ARBA" id="ARBA00005565"/>
    </source>
</evidence>
<dbReference type="GO" id="GO:0006355">
    <property type="term" value="P:regulation of DNA-templated transcription"/>
    <property type="evidence" value="ECO:0007669"/>
    <property type="project" value="UniProtKB-UniRule"/>
</dbReference>
<dbReference type="EMBL" id="RFXN01000006">
    <property type="protein sequence ID" value="NBR93455.1"/>
    <property type="molecule type" value="Genomic_DNA"/>
</dbReference>
<proteinExistence type="inferred from homology"/>
<feature type="domain" description="Phosphoribosyltransferase" evidence="5">
    <location>
        <begin position="39"/>
        <end position="194"/>
    </location>
</feature>
<comment type="function">
    <text evidence="4">Also displays a weak uracil phosphoribosyltransferase activity which is not physiologically significant.</text>
</comment>
<dbReference type="HAMAP" id="MF_01219">
    <property type="entry name" value="PyrR"/>
    <property type="match status" value="1"/>
</dbReference>
<organism evidence="6 7">
    <name type="scientific">Candidatus Fonsibacter lacus</name>
    <dbReference type="NCBI Taxonomy" id="2576439"/>
    <lineage>
        <taxon>Bacteria</taxon>
        <taxon>Pseudomonadati</taxon>
        <taxon>Pseudomonadota</taxon>
        <taxon>Alphaproteobacteria</taxon>
        <taxon>Candidatus Pelagibacterales</taxon>
        <taxon>Candidatus Pelagibacterales incertae sedis</taxon>
        <taxon>Candidatus Fonsibacter</taxon>
    </lineage>
</organism>
<keyword evidence="3 4" id="KW-0804">Transcription</keyword>
<dbReference type="EC" id="2.4.2.9" evidence="4"/>
<dbReference type="Gene3D" id="3.40.50.2020">
    <property type="match status" value="1"/>
</dbReference>
<evidence type="ECO:0000259" key="5">
    <source>
        <dbReference type="Pfam" id="PF00156"/>
    </source>
</evidence>
<dbReference type="GO" id="GO:0004845">
    <property type="term" value="F:uracil phosphoribosyltransferase activity"/>
    <property type="evidence" value="ECO:0007669"/>
    <property type="project" value="UniProtKB-UniRule"/>
</dbReference>
<keyword evidence="2 4" id="KW-0805">Transcription regulation</keyword>
<dbReference type="NCBIfam" id="NF003547">
    <property type="entry name" value="PRK05205.1-3"/>
    <property type="match status" value="1"/>
</dbReference>
<dbReference type="Proteomes" id="UP000740727">
    <property type="component" value="Unassembled WGS sequence"/>
</dbReference>
<evidence type="ECO:0000256" key="4">
    <source>
        <dbReference type="HAMAP-Rule" id="MF_01219"/>
    </source>
</evidence>
<dbReference type="InterPro" id="IPR029057">
    <property type="entry name" value="PRTase-like"/>
</dbReference>
<dbReference type="AlphaFoldDB" id="A0A965GD73"/>